<dbReference type="EMBL" id="CP106878">
    <property type="protein sequence ID" value="WAA10960.1"/>
    <property type="molecule type" value="Genomic_DNA"/>
</dbReference>
<keyword evidence="3" id="KW-1185">Reference proteome</keyword>
<dbReference type="KEGG" id="faf:OE104_06510"/>
<dbReference type="AlphaFoldDB" id="A0A9E8LWH4"/>
<evidence type="ECO:0000313" key="3">
    <source>
        <dbReference type="Proteomes" id="UP001164718"/>
    </source>
</evidence>
<name>A0A9E8LWH4_9BACI</name>
<keyword evidence="1" id="KW-0812">Transmembrane</keyword>
<feature type="transmembrane region" description="Helical" evidence="1">
    <location>
        <begin position="6"/>
        <end position="26"/>
    </location>
</feature>
<keyword evidence="1" id="KW-1133">Transmembrane helix</keyword>
<dbReference type="Proteomes" id="UP001164718">
    <property type="component" value="Chromosome"/>
</dbReference>
<evidence type="ECO:0008006" key="4">
    <source>
        <dbReference type="Google" id="ProtNLM"/>
    </source>
</evidence>
<organism evidence="2 3">
    <name type="scientific">Fervidibacillus albus</name>
    <dbReference type="NCBI Taxonomy" id="2980026"/>
    <lineage>
        <taxon>Bacteria</taxon>
        <taxon>Bacillati</taxon>
        <taxon>Bacillota</taxon>
        <taxon>Bacilli</taxon>
        <taxon>Bacillales</taxon>
        <taxon>Bacillaceae</taxon>
        <taxon>Fervidibacillus</taxon>
    </lineage>
</organism>
<gene>
    <name evidence="2" type="ORF">OE104_06510</name>
</gene>
<dbReference type="RefSeq" id="WP_275418773.1">
    <property type="nucleotide sequence ID" value="NZ_CP106878.1"/>
</dbReference>
<keyword evidence="1" id="KW-0472">Membrane</keyword>
<evidence type="ECO:0000313" key="2">
    <source>
        <dbReference type="EMBL" id="WAA10960.1"/>
    </source>
</evidence>
<accession>A0A9E8LWH4</accession>
<evidence type="ECO:0000256" key="1">
    <source>
        <dbReference type="SAM" id="Phobius"/>
    </source>
</evidence>
<proteinExistence type="predicted"/>
<reference evidence="2" key="1">
    <citation type="submission" date="2022-09" db="EMBL/GenBank/DDBJ databases">
        <title>Complete Genomes of Fervidibacillus albus and Fervidibacillus halotolerans isolated from tidal flat sediments.</title>
        <authorList>
            <person name="Kwon K.K."/>
            <person name="Yang S.-H."/>
            <person name="Park M.J."/>
            <person name="Oh H.-M."/>
        </authorList>
    </citation>
    <scope>NUCLEOTIDE SEQUENCE</scope>
    <source>
        <strain evidence="2">MEBiC13591</strain>
    </source>
</reference>
<protein>
    <recommendedName>
        <fullName evidence="4">DUF3887 domain-containing protein</fullName>
    </recommendedName>
</protein>
<sequence length="136" mass="15879">MKEENKVIISIVIIFILLSIGSFILYKYITRDITGRGSVPSDAKLEETIRDYFQALNEKNKKEVAQFLGVSENDPIVEDHMKDYSGRKINIQKVQINQEFPYIFHVTVWIIDETNDITEFYLVVEWNGKKFDISPT</sequence>